<dbReference type="EC" id="3.4.11.2" evidence="2"/>
<dbReference type="InterPro" id="IPR024601">
    <property type="entry name" value="Peptidase_M1_pepN_C"/>
</dbReference>
<dbReference type="InterPro" id="IPR037144">
    <property type="entry name" value="Peptidase_M1_pepN_C_sf"/>
</dbReference>
<dbReference type="EMBL" id="FPHW01000076">
    <property type="protein sequence ID" value="SFV83941.1"/>
    <property type="molecule type" value="Genomic_DNA"/>
</dbReference>
<dbReference type="Gene3D" id="1.25.50.10">
    <property type="entry name" value="Peptidase M1, alanyl aminopeptidase, C-terminal domain"/>
    <property type="match status" value="1"/>
</dbReference>
<keyword evidence="2" id="KW-0378">Hydrolase</keyword>
<evidence type="ECO:0000313" key="2">
    <source>
        <dbReference type="EMBL" id="SFV83941.1"/>
    </source>
</evidence>
<dbReference type="AlphaFoldDB" id="A0A1W1DQP0"/>
<proteinExistence type="predicted"/>
<reference evidence="2" key="1">
    <citation type="submission" date="2016-10" db="EMBL/GenBank/DDBJ databases">
        <authorList>
            <person name="de Groot N.N."/>
        </authorList>
    </citation>
    <scope>NUCLEOTIDE SEQUENCE</scope>
</reference>
<feature type="domain" description="Peptidase M1 alanyl aminopeptidase C-terminal" evidence="1">
    <location>
        <begin position="5"/>
        <end position="44"/>
    </location>
</feature>
<organism evidence="2">
    <name type="scientific">hydrothermal vent metagenome</name>
    <dbReference type="NCBI Taxonomy" id="652676"/>
    <lineage>
        <taxon>unclassified sequences</taxon>
        <taxon>metagenomes</taxon>
        <taxon>ecological metagenomes</taxon>
    </lineage>
</organism>
<protein>
    <submittedName>
        <fullName evidence="2">Membrane alanine aminopeptidase N</fullName>
        <ecNumber evidence="2">3.4.11.2</ecNumber>
    </submittedName>
</protein>
<keyword evidence="2" id="KW-0031">Aminopeptidase</keyword>
<accession>A0A1W1DQP0</accession>
<evidence type="ECO:0000259" key="1">
    <source>
        <dbReference type="Pfam" id="PF17432"/>
    </source>
</evidence>
<name>A0A1W1DQP0_9ZZZZ</name>
<gene>
    <name evidence="2" type="ORF">MNB_SUP05-7-467</name>
</gene>
<dbReference type="GO" id="GO:0016285">
    <property type="term" value="F:alanyl aminopeptidase activity"/>
    <property type="evidence" value="ECO:0007669"/>
    <property type="project" value="UniProtKB-EC"/>
</dbReference>
<dbReference type="Pfam" id="PF17432">
    <property type="entry name" value="DUF3458_C"/>
    <property type="match status" value="1"/>
</dbReference>
<keyword evidence="2" id="KW-0645">Protease</keyword>
<sequence length="44" mass="5245">MSIYNHWKRYTPELRALQKQQLEKILATKNLSNDIFEIVQAALK</sequence>